<organism evidence="3 4">
    <name type="scientific">Flavivirga amylovorans</name>
    <dbReference type="NCBI Taxonomy" id="870486"/>
    <lineage>
        <taxon>Bacteria</taxon>
        <taxon>Pseudomonadati</taxon>
        <taxon>Bacteroidota</taxon>
        <taxon>Flavobacteriia</taxon>
        <taxon>Flavobacteriales</taxon>
        <taxon>Flavobacteriaceae</taxon>
        <taxon>Flavivirga</taxon>
    </lineage>
</organism>
<dbReference type="Pfam" id="PF00069">
    <property type="entry name" value="Pkinase"/>
    <property type="match status" value="1"/>
</dbReference>
<dbReference type="InterPro" id="IPR032774">
    <property type="entry name" value="WG_beta_rep"/>
</dbReference>
<feature type="transmembrane region" description="Helical" evidence="1">
    <location>
        <begin position="329"/>
        <end position="350"/>
    </location>
</feature>
<name>A0ABT8WX52_9FLAO</name>
<dbReference type="Gene3D" id="1.10.510.10">
    <property type="entry name" value="Transferase(Phosphotransferase) domain 1"/>
    <property type="match status" value="1"/>
</dbReference>
<dbReference type="Pfam" id="PF14903">
    <property type="entry name" value="WG_beta_rep"/>
    <property type="match status" value="4"/>
</dbReference>
<keyword evidence="1" id="KW-0812">Transmembrane</keyword>
<sequence>MKLNQYEWNPEEDLIAEGAFAEVFKARDSNNENRFVALKIYKEGITKGTSGNTMGSKYTLEKEFRKIDGLSHTNIISFYGLDYITYKDGLGRTSNYPVIIMEYASEGTLLQFLQYQKTPSIIEDLMIQIINGVAYLHKEGTIHRDLKPGNILVSRNRRGEPVAKITDFGISRDIADKNNIEQSTTEGVGTPHYMAPEQFFKKEFGVNGEISEQTDIWGLGVIIYRMLTGALPFGHGVKDYELVRDSITNEDPDLFSIPERYKELIRCCLQKKASDRPNSASLLINKIGVLATLEEEKTIDIANLENFQDKKTMEVPSKNNLNKVKKKKLALPITISIIVILLVITAFFFYNGNNHPSELAVVKLNNKFGYIDKEGNKIFSSKYDAAWGFSEGLGLVKSKGKWGFIDANGNEIIETKYDNALPFAEGLAPVKTKDKWGFINKEGNAKIEAQFDEAGTFAEGLAPVNKNGKWGYINKKNEIIIPLSYKYAYSFSEGLAVVGQNNKEGFVDKNGEIVIPFQYDLALSFSNGLAAVNIKGKWGFIDKKGNIVIKPSYDNTWGFSEGLAPVLFDNKWGFIDKKGIFIISVKYEGASGFSNGLSAVRLNGKEGFINKDDKIVIPFTYDYADTFTKVN</sequence>
<evidence type="ECO:0000313" key="3">
    <source>
        <dbReference type="EMBL" id="MDO5986240.1"/>
    </source>
</evidence>
<dbReference type="SUPFAM" id="SSF69360">
    <property type="entry name" value="Cell wall binding repeat"/>
    <property type="match status" value="1"/>
</dbReference>
<dbReference type="PANTHER" id="PTHR37841">
    <property type="entry name" value="GLR2918 PROTEIN"/>
    <property type="match status" value="1"/>
</dbReference>
<keyword evidence="1" id="KW-0472">Membrane</keyword>
<dbReference type="PROSITE" id="PS50011">
    <property type="entry name" value="PROTEIN_KINASE_DOM"/>
    <property type="match status" value="1"/>
</dbReference>
<proteinExistence type="predicted"/>
<keyword evidence="4" id="KW-1185">Reference proteome</keyword>
<dbReference type="PANTHER" id="PTHR37841:SF1">
    <property type="entry name" value="DUF3298 DOMAIN-CONTAINING PROTEIN"/>
    <property type="match status" value="1"/>
</dbReference>
<dbReference type="SUPFAM" id="SSF56112">
    <property type="entry name" value="Protein kinase-like (PK-like)"/>
    <property type="match status" value="1"/>
</dbReference>
<reference evidence="3" key="1">
    <citation type="submission" date="2023-07" db="EMBL/GenBank/DDBJ databases">
        <title>Two novel species in the genus Flavivirga.</title>
        <authorList>
            <person name="Kwon K."/>
        </authorList>
    </citation>
    <scope>NUCLEOTIDE SEQUENCE</scope>
    <source>
        <strain evidence="3">KACC 14157</strain>
    </source>
</reference>
<evidence type="ECO:0000256" key="1">
    <source>
        <dbReference type="SAM" id="Phobius"/>
    </source>
</evidence>
<feature type="domain" description="Protein kinase" evidence="2">
    <location>
        <begin position="9"/>
        <end position="293"/>
    </location>
</feature>
<evidence type="ECO:0000259" key="2">
    <source>
        <dbReference type="PROSITE" id="PS50011"/>
    </source>
</evidence>
<gene>
    <name evidence="3" type="ORF">Q4Q39_02380</name>
</gene>
<keyword evidence="1" id="KW-1133">Transmembrane helix</keyword>
<dbReference type="Proteomes" id="UP001176891">
    <property type="component" value="Unassembled WGS sequence"/>
</dbReference>
<dbReference type="CDD" id="cd14014">
    <property type="entry name" value="STKc_PknB_like"/>
    <property type="match status" value="1"/>
</dbReference>
<evidence type="ECO:0000313" key="4">
    <source>
        <dbReference type="Proteomes" id="UP001176891"/>
    </source>
</evidence>
<dbReference type="SMART" id="SM00220">
    <property type="entry name" value="S_TKc"/>
    <property type="match status" value="1"/>
</dbReference>
<dbReference type="RefSeq" id="WP_303280761.1">
    <property type="nucleotide sequence ID" value="NZ_BAABCZ010000016.1"/>
</dbReference>
<comment type="caution">
    <text evidence="3">The sequence shown here is derived from an EMBL/GenBank/DDBJ whole genome shotgun (WGS) entry which is preliminary data.</text>
</comment>
<dbReference type="EMBL" id="JAUOEM010000001">
    <property type="protein sequence ID" value="MDO5986240.1"/>
    <property type="molecule type" value="Genomic_DNA"/>
</dbReference>
<dbReference type="InterPro" id="IPR011009">
    <property type="entry name" value="Kinase-like_dom_sf"/>
</dbReference>
<accession>A0ABT8WX52</accession>
<dbReference type="InterPro" id="IPR000719">
    <property type="entry name" value="Prot_kinase_dom"/>
</dbReference>
<protein>
    <submittedName>
        <fullName evidence="3">WG repeat-containing protein</fullName>
    </submittedName>
</protein>